<evidence type="ECO:0000313" key="2">
    <source>
        <dbReference type="EMBL" id="KAF2460004.1"/>
    </source>
</evidence>
<protein>
    <submittedName>
        <fullName evidence="2">Uncharacterized protein</fullName>
    </submittedName>
</protein>
<feature type="compositionally biased region" description="Basic and acidic residues" evidence="1">
    <location>
        <begin position="179"/>
        <end position="198"/>
    </location>
</feature>
<accession>A0A6A6P802</accession>
<keyword evidence="3" id="KW-1185">Reference proteome</keyword>
<feature type="region of interest" description="Disordered" evidence="1">
    <location>
        <begin position="166"/>
        <end position="198"/>
    </location>
</feature>
<reference evidence="2" key="1">
    <citation type="journal article" date="2020" name="Stud. Mycol.">
        <title>101 Dothideomycetes genomes: a test case for predicting lifestyles and emergence of pathogens.</title>
        <authorList>
            <person name="Haridas S."/>
            <person name="Albert R."/>
            <person name="Binder M."/>
            <person name="Bloem J."/>
            <person name="Labutti K."/>
            <person name="Salamov A."/>
            <person name="Andreopoulos B."/>
            <person name="Baker S."/>
            <person name="Barry K."/>
            <person name="Bills G."/>
            <person name="Bluhm B."/>
            <person name="Cannon C."/>
            <person name="Castanera R."/>
            <person name="Culley D."/>
            <person name="Daum C."/>
            <person name="Ezra D."/>
            <person name="Gonzalez J."/>
            <person name="Henrissat B."/>
            <person name="Kuo A."/>
            <person name="Liang C."/>
            <person name="Lipzen A."/>
            <person name="Lutzoni F."/>
            <person name="Magnuson J."/>
            <person name="Mondo S."/>
            <person name="Nolan M."/>
            <person name="Ohm R."/>
            <person name="Pangilinan J."/>
            <person name="Park H.-J."/>
            <person name="Ramirez L."/>
            <person name="Alfaro M."/>
            <person name="Sun H."/>
            <person name="Tritt A."/>
            <person name="Yoshinaga Y."/>
            <person name="Zwiers L.-H."/>
            <person name="Turgeon B."/>
            <person name="Goodwin S."/>
            <person name="Spatafora J."/>
            <person name="Crous P."/>
            <person name="Grigoriev I."/>
        </authorList>
    </citation>
    <scope>NUCLEOTIDE SEQUENCE</scope>
    <source>
        <strain evidence="2">ATCC 16933</strain>
    </source>
</reference>
<dbReference type="Proteomes" id="UP000799766">
    <property type="component" value="Unassembled WGS sequence"/>
</dbReference>
<dbReference type="AlphaFoldDB" id="A0A6A6P802"/>
<dbReference type="EMBL" id="MU001674">
    <property type="protein sequence ID" value="KAF2460004.1"/>
    <property type="molecule type" value="Genomic_DNA"/>
</dbReference>
<evidence type="ECO:0000313" key="3">
    <source>
        <dbReference type="Proteomes" id="UP000799766"/>
    </source>
</evidence>
<organism evidence="2 3">
    <name type="scientific">Lineolata rhizophorae</name>
    <dbReference type="NCBI Taxonomy" id="578093"/>
    <lineage>
        <taxon>Eukaryota</taxon>
        <taxon>Fungi</taxon>
        <taxon>Dikarya</taxon>
        <taxon>Ascomycota</taxon>
        <taxon>Pezizomycotina</taxon>
        <taxon>Dothideomycetes</taxon>
        <taxon>Dothideomycetes incertae sedis</taxon>
        <taxon>Lineolatales</taxon>
        <taxon>Lineolataceae</taxon>
        <taxon>Lineolata</taxon>
    </lineage>
</organism>
<sequence length="198" mass="22426">MSDINCWQTASYCGQFFQIGAEKDSDILTTMAGVVTKRRSGAHRSHGKWSSLDRRRVNWEIRAQGSRSGRHIYSEGTWRATEKVDPARKCGKWALSDRQGPEMHTTQSLSAKNAWLDLYCTQNLVTGKQLRAHTQQLSELPVLPPQSKRARTGIRQQRKLTLPIRMSPDQSCNVGDQAIETRSRIEEPPEIGYGDKES</sequence>
<evidence type="ECO:0000256" key="1">
    <source>
        <dbReference type="SAM" id="MobiDB-lite"/>
    </source>
</evidence>
<proteinExistence type="predicted"/>
<gene>
    <name evidence="2" type="ORF">BDY21DRAFT_182941</name>
</gene>
<name>A0A6A6P802_9PEZI</name>